<feature type="compositionally biased region" description="Polar residues" evidence="1">
    <location>
        <begin position="215"/>
        <end position="225"/>
    </location>
</feature>
<feature type="compositionally biased region" description="Low complexity" evidence="1">
    <location>
        <begin position="313"/>
        <end position="325"/>
    </location>
</feature>
<evidence type="ECO:0000313" key="2">
    <source>
        <dbReference type="EMBL" id="KAJ4427282.1"/>
    </source>
</evidence>
<feature type="compositionally biased region" description="Polar residues" evidence="1">
    <location>
        <begin position="139"/>
        <end position="153"/>
    </location>
</feature>
<dbReference type="EMBL" id="JAJSOF020000038">
    <property type="protein sequence ID" value="KAJ4427282.1"/>
    <property type="molecule type" value="Genomic_DNA"/>
</dbReference>
<organism evidence="2 3">
    <name type="scientific">Periplaneta americana</name>
    <name type="common">American cockroach</name>
    <name type="synonym">Blatta americana</name>
    <dbReference type="NCBI Taxonomy" id="6978"/>
    <lineage>
        <taxon>Eukaryota</taxon>
        <taxon>Metazoa</taxon>
        <taxon>Ecdysozoa</taxon>
        <taxon>Arthropoda</taxon>
        <taxon>Hexapoda</taxon>
        <taxon>Insecta</taxon>
        <taxon>Pterygota</taxon>
        <taxon>Neoptera</taxon>
        <taxon>Polyneoptera</taxon>
        <taxon>Dictyoptera</taxon>
        <taxon>Blattodea</taxon>
        <taxon>Blattoidea</taxon>
        <taxon>Blattidae</taxon>
        <taxon>Blattinae</taxon>
        <taxon>Periplaneta</taxon>
    </lineage>
</organism>
<keyword evidence="3" id="KW-1185">Reference proteome</keyword>
<reference evidence="2 3" key="1">
    <citation type="journal article" date="2022" name="Allergy">
        <title>Genome assembly and annotation of Periplaneta americana reveal a comprehensive cockroach allergen profile.</title>
        <authorList>
            <person name="Wang L."/>
            <person name="Xiong Q."/>
            <person name="Saelim N."/>
            <person name="Wang L."/>
            <person name="Nong W."/>
            <person name="Wan A.T."/>
            <person name="Shi M."/>
            <person name="Liu X."/>
            <person name="Cao Q."/>
            <person name="Hui J.H.L."/>
            <person name="Sookrung N."/>
            <person name="Leung T.F."/>
            <person name="Tungtrongchitr A."/>
            <person name="Tsui S.K.W."/>
        </authorList>
    </citation>
    <scope>NUCLEOTIDE SEQUENCE [LARGE SCALE GENOMIC DNA]</scope>
    <source>
        <strain evidence="2">PWHHKU_190912</strain>
    </source>
</reference>
<name>A0ABQ8S029_PERAM</name>
<feature type="compositionally biased region" description="Low complexity" evidence="1">
    <location>
        <begin position="194"/>
        <end position="207"/>
    </location>
</feature>
<feature type="region of interest" description="Disordered" evidence="1">
    <location>
        <begin position="288"/>
        <end position="307"/>
    </location>
</feature>
<feature type="region of interest" description="Disordered" evidence="1">
    <location>
        <begin position="247"/>
        <end position="283"/>
    </location>
</feature>
<evidence type="ECO:0000313" key="3">
    <source>
        <dbReference type="Proteomes" id="UP001148838"/>
    </source>
</evidence>
<feature type="region of interest" description="Disordered" evidence="1">
    <location>
        <begin position="123"/>
        <end position="225"/>
    </location>
</feature>
<proteinExistence type="predicted"/>
<sequence length="433" mass="47091">MQKTVLTKENFDDIAYCLDNSHKKLLHHLLKKTEGDSRRPTYSLCGDSEDPRNRQLKDYLQVMKCCDRWVPHSLTEKQMAARTAKSDLDSVNGVDRSVVESAESGEEPSSFLAEDAIDESINSIGSTCKEPGDEEQESSVDVNAQQEQANNKIKVSAGSCKAAKSDSGGTKYGDTSKSTSTKDKTLSTEDKKVPVPTSQSSQVSQPVNAGVRGNGASTRSTRSQNPEFLARHRNFLHKIHLASNNATDEELFTDDDESTASKATTRSGGSVQTEENSNSVVDGMAVRRKRERSASNGTLSPRIPSPSVVNMISGSASANNSDGSSPATSQMQPAIKKRRSTRSESSGPLHYLQIRTVSSQFTVLLAQSLKFTVSRTTDLQRQFTVLELRSSNCGPLHSNSGLQMLTQLQTHSSQTPVSKLASLLHKIGWLAVH</sequence>
<gene>
    <name evidence="2" type="ORF">ANN_24900</name>
</gene>
<comment type="caution">
    <text evidence="2">The sequence shown here is derived from an EMBL/GenBank/DDBJ whole genome shotgun (WGS) entry which is preliminary data.</text>
</comment>
<protein>
    <submittedName>
        <fullName evidence="2">Uncharacterized protein</fullName>
    </submittedName>
</protein>
<evidence type="ECO:0000256" key="1">
    <source>
        <dbReference type="SAM" id="MobiDB-lite"/>
    </source>
</evidence>
<feature type="compositionally biased region" description="Basic and acidic residues" evidence="1">
    <location>
        <begin position="180"/>
        <end position="193"/>
    </location>
</feature>
<feature type="compositionally biased region" description="Low complexity" evidence="1">
    <location>
        <begin position="167"/>
        <end position="179"/>
    </location>
</feature>
<feature type="compositionally biased region" description="Polar residues" evidence="1">
    <location>
        <begin position="260"/>
        <end position="280"/>
    </location>
</feature>
<accession>A0ABQ8S029</accession>
<dbReference type="Proteomes" id="UP001148838">
    <property type="component" value="Unassembled WGS sequence"/>
</dbReference>
<feature type="compositionally biased region" description="Acidic residues" evidence="1">
    <location>
        <begin position="247"/>
        <end position="258"/>
    </location>
</feature>
<feature type="region of interest" description="Disordered" evidence="1">
    <location>
        <begin position="312"/>
        <end position="347"/>
    </location>
</feature>